<sequence>MYQFLHYETYSINATKKSKSFLSVAREFMRHPDAVPHVEKPLKPQIVYGVDAYEVERIARERAAIAKDGIGRKLRKDAQVVLSAVASAPDSMSFEELNEWSKQTIKWFMKKYGDNFVSAIFHNDESHPHLHLSVVISETSEKGMANLKHLHEPIRARQDTEGGRKVKSDAYKSAYRDLQDEYHSEVSSNFGMLRLGAKKQRLTRAEYNAQKKAAAVLSDLKRQNINTQQHLSKVSDALKEEDARLLSMQTEISSKETELYKRESTVQKKRESIKKESAFLLVEHAKNENKPRNFFMKKVNKLMEDVRQYKDLYQDFRQKYLKLKNAYESLLLRFNQKEKEYDELNAKYVKNITLLKQIKRGEISIKLVHPESYDLD</sequence>
<dbReference type="CDD" id="cd17242">
    <property type="entry name" value="MobM_relaxase"/>
    <property type="match status" value="1"/>
</dbReference>
<dbReference type="EMBL" id="CP097355">
    <property type="protein sequence ID" value="UYV26831.1"/>
    <property type="molecule type" value="Genomic_DNA"/>
</dbReference>
<name>A0AA46Z250_VIBPH</name>
<dbReference type="Gene3D" id="3.30.930.30">
    <property type="match status" value="1"/>
</dbReference>
<dbReference type="InterPro" id="IPR001668">
    <property type="entry name" value="Mob_Pre"/>
</dbReference>
<protein>
    <submittedName>
        <fullName evidence="2">Plasmid recombination protein</fullName>
    </submittedName>
</protein>
<dbReference type="RefSeq" id="WP_264400138.1">
    <property type="nucleotide sequence ID" value="NZ_CP097355.1"/>
</dbReference>
<evidence type="ECO:0000313" key="3">
    <source>
        <dbReference type="Proteomes" id="UP001163036"/>
    </source>
</evidence>
<accession>A0AA46Z250</accession>
<proteinExistence type="predicted"/>
<reference evidence="2" key="1">
    <citation type="submission" date="2022-05" db="EMBL/GenBank/DDBJ databases">
        <title>Megaplasmid of Vibrio parahaemolyticus.</title>
        <authorList>
            <person name="Strauch E."/>
            <person name="Borowiak M."/>
        </authorList>
    </citation>
    <scope>NUCLEOTIDE SEQUENCE</scope>
    <source>
        <strain evidence="2">16-VB00198</strain>
    </source>
</reference>
<gene>
    <name evidence="2" type="ORF">M5598_02200</name>
</gene>
<evidence type="ECO:0000256" key="1">
    <source>
        <dbReference type="SAM" id="Coils"/>
    </source>
</evidence>
<dbReference type="Proteomes" id="UP001163036">
    <property type="component" value="Chromosome 1"/>
</dbReference>
<evidence type="ECO:0000313" key="2">
    <source>
        <dbReference type="EMBL" id="UYV26831.1"/>
    </source>
</evidence>
<dbReference type="Pfam" id="PF01076">
    <property type="entry name" value="Mob_Pre"/>
    <property type="match status" value="1"/>
</dbReference>
<dbReference type="GO" id="GO:0006310">
    <property type="term" value="P:DNA recombination"/>
    <property type="evidence" value="ECO:0007669"/>
    <property type="project" value="InterPro"/>
</dbReference>
<keyword evidence="1" id="KW-0175">Coiled coil</keyword>
<organism evidence="2 3">
    <name type="scientific">Vibrio parahaemolyticus</name>
    <dbReference type="NCBI Taxonomy" id="670"/>
    <lineage>
        <taxon>Bacteria</taxon>
        <taxon>Pseudomonadati</taxon>
        <taxon>Pseudomonadota</taxon>
        <taxon>Gammaproteobacteria</taxon>
        <taxon>Vibrionales</taxon>
        <taxon>Vibrionaceae</taxon>
        <taxon>Vibrio</taxon>
    </lineage>
</organism>
<dbReference type="GO" id="GO:0003677">
    <property type="term" value="F:DNA binding"/>
    <property type="evidence" value="ECO:0007669"/>
    <property type="project" value="InterPro"/>
</dbReference>
<feature type="coiled-coil region" evidence="1">
    <location>
        <begin position="299"/>
        <end position="347"/>
    </location>
</feature>
<dbReference type="AlphaFoldDB" id="A0AA46Z250"/>